<dbReference type="Pfam" id="PF06475">
    <property type="entry name" value="Glycolipid_bind"/>
    <property type="match status" value="1"/>
</dbReference>
<dbReference type="EMBL" id="QNUF01000012">
    <property type="protein sequence ID" value="REC75078.1"/>
    <property type="molecule type" value="Genomic_DNA"/>
</dbReference>
<name>A0ABX9IJY6_9FLAO</name>
<evidence type="ECO:0000313" key="2">
    <source>
        <dbReference type="Proteomes" id="UP000256491"/>
    </source>
</evidence>
<organism evidence="1 2">
    <name type="scientific">Chryseobacterium rhizosphaerae</name>
    <dbReference type="NCBI Taxonomy" id="395937"/>
    <lineage>
        <taxon>Bacteria</taxon>
        <taxon>Pseudomonadati</taxon>
        <taxon>Bacteroidota</taxon>
        <taxon>Flavobacteriia</taxon>
        <taxon>Flavobacteriales</taxon>
        <taxon>Weeksellaceae</taxon>
        <taxon>Chryseobacterium group</taxon>
        <taxon>Chryseobacterium</taxon>
    </lineage>
</organism>
<gene>
    <name evidence="1" type="ORF">DRF57_12070</name>
</gene>
<accession>A0ABX9IJY6</accession>
<dbReference type="InterPro" id="IPR009467">
    <property type="entry name" value="Glycolipid-bd_prot_put"/>
</dbReference>
<evidence type="ECO:0000313" key="1">
    <source>
        <dbReference type="EMBL" id="REC75078.1"/>
    </source>
</evidence>
<protein>
    <recommendedName>
        <fullName evidence="3">Glycolipid-binding domain-containing protein</fullName>
    </recommendedName>
</protein>
<sequence length="197" mass="23138">MYSKTNHTIHQSKMKTLIWQGIIYQSLEYFNIQEDDKNYTVTSKIVGCYQDKMYTVDYQLILNKDWTMLEFLIESEVNTIKTKITGKKQQDHWEINDLIHPDLKGFKYIDISLTPFTNTLPINNLILTENHPQKIEVIYIDILNNHIKPAKQQYTQTSPTGYLYENIETDFKADILVDEDGLVIHYPGLFKKIAELA</sequence>
<comment type="caution">
    <text evidence="1">The sequence shown here is derived from an EMBL/GenBank/DDBJ whole genome shotgun (WGS) entry which is preliminary data.</text>
</comment>
<proteinExistence type="predicted"/>
<dbReference type="Proteomes" id="UP000256491">
    <property type="component" value="Unassembled WGS sequence"/>
</dbReference>
<evidence type="ECO:0008006" key="3">
    <source>
        <dbReference type="Google" id="ProtNLM"/>
    </source>
</evidence>
<dbReference type="SUPFAM" id="SSF159275">
    <property type="entry name" value="PA1994-like"/>
    <property type="match status" value="1"/>
</dbReference>
<reference evidence="1 2" key="1">
    <citation type="journal article" date="2010" name="Syst. Appl. Microbiol.">
        <title>Four new species of Chryseobacterium from the rhizosphere of coastal sand dune plants, Chryseobacterium elymi sp. nov., Chryseobacterium hagamense sp. nov., Chryseobacterium lathyri sp. nov. and Chryseobacterium rhizosphaerae sp. nov.</title>
        <authorList>
            <person name="Cho S.H."/>
            <person name="Lee K.S."/>
            <person name="Shin D.S."/>
            <person name="Han J.H."/>
            <person name="Park K.S."/>
            <person name="Lee C.H."/>
            <person name="Park K.H."/>
            <person name="Kim S.B."/>
        </authorList>
    </citation>
    <scope>NUCLEOTIDE SEQUENCE [LARGE SCALE GENOMIC DNA]</scope>
    <source>
        <strain evidence="1 2">KCTC 22548</strain>
    </source>
</reference>
<keyword evidence="2" id="KW-1185">Reference proteome</keyword>